<accession>A0ACC2TYT8</accession>
<name>A0ACC2TYT8_9FUNG</name>
<keyword evidence="2" id="KW-1185">Reference proteome</keyword>
<comment type="caution">
    <text evidence="1">The sequence shown here is derived from an EMBL/GenBank/DDBJ whole genome shotgun (WGS) entry which is preliminary data.</text>
</comment>
<sequence length="117" mass="12648">MEPPVIPKPMPVFAAELPLDYTNKLFGIVYITLTEHQSSGGLLSSSLQTASSQTLESQLLGVSSLTQWLGIVATKFLDLPANVSYITKGMLNESSFDVSNSMDQSDGKLQLWALSPN</sequence>
<dbReference type="EMBL" id="QTSX02001713">
    <property type="protein sequence ID" value="KAJ9079511.1"/>
    <property type="molecule type" value="Genomic_DNA"/>
</dbReference>
<reference evidence="1" key="1">
    <citation type="submission" date="2022-04" db="EMBL/GenBank/DDBJ databases">
        <title>Genome of the entomopathogenic fungus Entomophthora muscae.</title>
        <authorList>
            <person name="Elya C."/>
            <person name="Lovett B.R."/>
            <person name="Lee E."/>
            <person name="Macias A.M."/>
            <person name="Hajek A.E."/>
            <person name="De Bivort B.L."/>
            <person name="Kasson M.T."/>
            <person name="De Fine Licht H.H."/>
            <person name="Stajich J.E."/>
        </authorList>
    </citation>
    <scope>NUCLEOTIDE SEQUENCE</scope>
    <source>
        <strain evidence="1">Berkeley</strain>
    </source>
</reference>
<organism evidence="1 2">
    <name type="scientific">Entomophthora muscae</name>
    <dbReference type="NCBI Taxonomy" id="34485"/>
    <lineage>
        <taxon>Eukaryota</taxon>
        <taxon>Fungi</taxon>
        <taxon>Fungi incertae sedis</taxon>
        <taxon>Zoopagomycota</taxon>
        <taxon>Entomophthoromycotina</taxon>
        <taxon>Entomophthoromycetes</taxon>
        <taxon>Entomophthorales</taxon>
        <taxon>Entomophthoraceae</taxon>
        <taxon>Entomophthora</taxon>
    </lineage>
</organism>
<evidence type="ECO:0000313" key="2">
    <source>
        <dbReference type="Proteomes" id="UP001165960"/>
    </source>
</evidence>
<gene>
    <name evidence="1" type="ORF">DSO57_1034700</name>
</gene>
<protein>
    <submittedName>
        <fullName evidence="1">Uncharacterized protein</fullName>
    </submittedName>
</protein>
<evidence type="ECO:0000313" key="1">
    <source>
        <dbReference type="EMBL" id="KAJ9079511.1"/>
    </source>
</evidence>
<dbReference type="Proteomes" id="UP001165960">
    <property type="component" value="Unassembled WGS sequence"/>
</dbReference>
<proteinExistence type="predicted"/>